<dbReference type="InterPro" id="IPR050428">
    <property type="entry name" value="TCS_sensor_his_kinase"/>
</dbReference>
<feature type="domain" description="Histidine kinase" evidence="14">
    <location>
        <begin position="241"/>
        <end position="454"/>
    </location>
</feature>
<evidence type="ECO:0000313" key="16">
    <source>
        <dbReference type="Proteomes" id="UP000444316"/>
    </source>
</evidence>
<sequence>MSKPAVWSLRNALFRWLIGLTLALWALSAVIVYLEADNESQELFDQSLEETAHLLLSLAEYEVREHGSASPIIVAVPAERNHRQYLLYQIWDVQGRLLYKNPGAPDQPIWPQAHSGMRWLDGPDGRQRVYASWSNSGQLQIQVAEPVTHRKDISHRFAYKLSGFALALVALAALAIWWSVQRLFRGLQQSTGEVASRTPNDLADVSLAGVPREALPLLQAINRLFERVRRAMEREQRFTADAAHELRTPLAAIKTNLQVIQRARNDAEREEFVAALGVSVDRASRLVDQLLTLSRLDPLYQRSKGLESRDLAALITDALPGWRAAAARHQLSLHVQLAPASCLLNADAITILLRNLVENAVRYTPAGGSIQIRCGMQQQQAELEISDSGPGIPAAMRERVFERFVRLADASQPGSGLGLSIVRQIVEMHGASINLGDGPDGHGLCIRIRFPKPETTMQIN</sequence>
<dbReference type="Gene3D" id="1.10.287.130">
    <property type="match status" value="1"/>
</dbReference>
<dbReference type="InterPro" id="IPR036097">
    <property type="entry name" value="HisK_dim/P_sf"/>
</dbReference>
<dbReference type="PRINTS" id="PR00344">
    <property type="entry name" value="BCTRLSENSOR"/>
</dbReference>
<comment type="caution">
    <text evidence="15">The sequence shown here is derived from an EMBL/GenBank/DDBJ whole genome shotgun (WGS) entry which is preliminary data.</text>
</comment>
<dbReference type="InterPro" id="IPR013727">
    <property type="entry name" value="2CSK_N"/>
</dbReference>
<dbReference type="InterPro" id="IPR003594">
    <property type="entry name" value="HATPase_dom"/>
</dbReference>
<dbReference type="Pfam" id="PF02518">
    <property type="entry name" value="HATPase_c"/>
    <property type="match status" value="1"/>
</dbReference>
<dbReference type="EMBL" id="WWCL01000002">
    <property type="protein sequence ID" value="MYN45876.1"/>
    <property type="molecule type" value="Genomic_DNA"/>
</dbReference>
<evidence type="ECO:0000256" key="9">
    <source>
        <dbReference type="ARBA" id="ARBA00022840"/>
    </source>
</evidence>
<dbReference type="Pfam" id="PF00512">
    <property type="entry name" value="HisKA"/>
    <property type="match status" value="1"/>
</dbReference>
<evidence type="ECO:0000313" key="15">
    <source>
        <dbReference type="EMBL" id="MYN45876.1"/>
    </source>
</evidence>
<dbReference type="SMART" id="SM00388">
    <property type="entry name" value="HisKA"/>
    <property type="match status" value="1"/>
</dbReference>
<keyword evidence="4" id="KW-0597">Phosphoprotein</keyword>
<keyword evidence="9" id="KW-0067">ATP-binding</keyword>
<dbReference type="Proteomes" id="UP000444316">
    <property type="component" value="Unassembled WGS sequence"/>
</dbReference>
<dbReference type="GO" id="GO:0000155">
    <property type="term" value="F:phosphorelay sensor kinase activity"/>
    <property type="evidence" value="ECO:0007669"/>
    <property type="project" value="InterPro"/>
</dbReference>
<dbReference type="InterPro" id="IPR003661">
    <property type="entry name" value="HisK_dim/P_dom"/>
</dbReference>
<evidence type="ECO:0000256" key="2">
    <source>
        <dbReference type="ARBA" id="ARBA00004141"/>
    </source>
</evidence>
<evidence type="ECO:0000256" key="7">
    <source>
        <dbReference type="ARBA" id="ARBA00022741"/>
    </source>
</evidence>
<organism evidence="15 16">
    <name type="scientific">Duganella fentianensis</name>
    <dbReference type="NCBI Taxonomy" id="2692177"/>
    <lineage>
        <taxon>Bacteria</taxon>
        <taxon>Pseudomonadati</taxon>
        <taxon>Pseudomonadota</taxon>
        <taxon>Betaproteobacteria</taxon>
        <taxon>Burkholderiales</taxon>
        <taxon>Oxalobacteraceae</taxon>
        <taxon>Telluria group</taxon>
        <taxon>Duganella</taxon>
    </lineage>
</organism>
<keyword evidence="5" id="KW-0808">Transferase</keyword>
<keyword evidence="7" id="KW-0547">Nucleotide-binding</keyword>
<dbReference type="CDD" id="cd00082">
    <property type="entry name" value="HisKA"/>
    <property type="match status" value="1"/>
</dbReference>
<comment type="subcellular location">
    <subcellularLocation>
        <location evidence="2">Membrane</location>
        <topology evidence="2">Multi-pass membrane protein</topology>
    </subcellularLocation>
</comment>
<dbReference type="PROSITE" id="PS50109">
    <property type="entry name" value="HIS_KIN"/>
    <property type="match status" value="1"/>
</dbReference>
<evidence type="ECO:0000256" key="1">
    <source>
        <dbReference type="ARBA" id="ARBA00000085"/>
    </source>
</evidence>
<evidence type="ECO:0000256" key="12">
    <source>
        <dbReference type="ARBA" id="ARBA00023136"/>
    </source>
</evidence>
<dbReference type="PANTHER" id="PTHR45436">
    <property type="entry name" value="SENSOR HISTIDINE KINASE YKOH"/>
    <property type="match status" value="1"/>
</dbReference>
<keyword evidence="10 13" id="KW-1133">Transmembrane helix</keyword>
<dbReference type="SUPFAM" id="SSF47384">
    <property type="entry name" value="Homodimeric domain of signal transducing histidine kinase"/>
    <property type="match status" value="1"/>
</dbReference>
<evidence type="ECO:0000256" key="8">
    <source>
        <dbReference type="ARBA" id="ARBA00022777"/>
    </source>
</evidence>
<evidence type="ECO:0000256" key="6">
    <source>
        <dbReference type="ARBA" id="ARBA00022692"/>
    </source>
</evidence>
<proteinExistence type="predicted"/>
<dbReference type="GO" id="GO:0005886">
    <property type="term" value="C:plasma membrane"/>
    <property type="evidence" value="ECO:0007669"/>
    <property type="project" value="TreeGrafter"/>
</dbReference>
<reference evidence="15" key="1">
    <citation type="submission" date="2019-12" db="EMBL/GenBank/DDBJ databases">
        <title>Novel species isolated from a subtropical stream in China.</title>
        <authorList>
            <person name="Lu H."/>
        </authorList>
    </citation>
    <scope>NUCLEOTIDE SEQUENCE [LARGE SCALE GENOMIC DNA]</scope>
    <source>
        <strain evidence="15">FT93W</strain>
    </source>
</reference>
<feature type="transmembrane region" description="Helical" evidence="13">
    <location>
        <begin position="12"/>
        <end position="34"/>
    </location>
</feature>
<dbReference type="EC" id="2.7.13.3" evidence="3"/>
<evidence type="ECO:0000256" key="11">
    <source>
        <dbReference type="ARBA" id="ARBA00023012"/>
    </source>
</evidence>
<comment type="catalytic activity">
    <reaction evidence="1">
        <text>ATP + protein L-histidine = ADP + protein N-phospho-L-histidine.</text>
        <dbReference type="EC" id="2.7.13.3"/>
    </reaction>
</comment>
<gene>
    <name evidence="15" type="ORF">GTP23_12540</name>
</gene>
<dbReference type="SMART" id="SM00387">
    <property type="entry name" value="HATPase_c"/>
    <property type="match status" value="1"/>
</dbReference>
<name>A0A845I3P1_9BURK</name>
<evidence type="ECO:0000259" key="14">
    <source>
        <dbReference type="PROSITE" id="PS50109"/>
    </source>
</evidence>
<dbReference type="Pfam" id="PF08521">
    <property type="entry name" value="2CSK_N"/>
    <property type="match status" value="1"/>
</dbReference>
<evidence type="ECO:0000256" key="5">
    <source>
        <dbReference type="ARBA" id="ARBA00022679"/>
    </source>
</evidence>
<dbReference type="CDD" id="cd00075">
    <property type="entry name" value="HATPase"/>
    <property type="match status" value="1"/>
</dbReference>
<dbReference type="SUPFAM" id="SSF55874">
    <property type="entry name" value="ATPase domain of HSP90 chaperone/DNA topoisomerase II/histidine kinase"/>
    <property type="match status" value="1"/>
</dbReference>
<protein>
    <recommendedName>
        <fullName evidence="3">histidine kinase</fullName>
        <ecNumber evidence="3">2.7.13.3</ecNumber>
    </recommendedName>
</protein>
<evidence type="ECO:0000256" key="10">
    <source>
        <dbReference type="ARBA" id="ARBA00022989"/>
    </source>
</evidence>
<dbReference type="RefSeq" id="WP_161035417.1">
    <property type="nucleotide sequence ID" value="NZ_WWCL01000002.1"/>
</dbReference>
<keyword evidence="16" id="KW-1185">Reference proteome</keyword>
<accession>A0A845I3P1</accession>
<dbReference type="InterPro" id="IPR005467">
    <property type="entry name" value="His_kinase_dom"/>
</dbReference>
<dbReference type="GO" id="GO:0005524">
    <property type="term" value="F:ATP binding"/>
    <property type="evidence" value="ECO:0007669"/>
    <property type="project" value="UniProtKB-KW"/>
</dbReference>
<evidence type="ECO:0000256" key="4">
    <source>
        <dbReference type="ARBA" id="ARBA00022553"/>
    </source>
</evidence>
<keyword evidence="11" id="KW-0902">Two-component regulatory system</keyword>
<keyword evidence="12 13" id="KW-0472">Membrane</keyword>
<dbReference type="Gene3D" id="3.30.565.10">
    <property type="entry name" value="Histidine kinase-like ATPase, C-terminal domain"/>
    <property type="match status" value="1"/>
</dbReference>
<dbReference type="InterPro" id="IPR036890">
    <property type="entry name" value="HATPase_C_sf"/>
</dbReference>
<keyword evidence="6 13" id="KW-0812">Transmembrane</keyword>
<dbReference type="PANTHER" id="PTHR45436:SF14">
    <property type="entry name" value="SENSOR PROTEIN QSEC"/>
    <property type="match status" value="1"/>
</dbReference>
<evidence type="ECO:0000256" key="13">
    <source>
        <dbReference type="SAM" id="Phobius"/>
    </source>
</evidence>
<keyword evidence="8 15" id="KW-0418">Kinase</keyword>
<dbReference type="AlphaFoldDB" id="A0A845I3P1"/>
<evidence type="ECO:0000256" key="3">
    <source>
        <dbReference type="ARBA" id="ARBA00012438"/>
    </source>
</evidence>
<dbReference type="InterPro" id="IPR004358">
    <property type="entry name" value="Sig_transdc_His_kin-like_C"/>
</dbReference>
<feature type="transmembrane region" description="Helical" evidence="13">
    <location>
        <begin position="157"/>
        <end position="180"/>
    </location>
</feature>